<gene>
    <name evidence="2" type="ORF">GCM10009083_18150</name>
</gene>
<accession>A0ABQ2CQ02</accession>
<keyword evidence="1" id="KW-0812">Transmembrane</keyword>
<name>A0ABQ2CQ02_9GAMM</name>
<feature type="transmembrane region" description="Helical" evidence="1">
    <location>
        <begin position="41"/>
        <end position="59"/>
    </location>
</feature>
<reference evidence="3" key="1">
    <citation type="journal article" date="2019" name="Int. J. Syst. Evol. Microbiol.">
        <title>The Global Catalogue of Microorganisms (GCM) 10K type strain sequencing project: providing services to taxonomists for standard genome sequencing and annotation.</title>
        <authorList>
            <consortium name="The Broad Institute Genomics Platform"/>
            <consortium name="The Broad Institute Genome Sequencing Center for Infectious Disease"/>
            <person name="Wu L."/>
            <person name="Ma J."/>
        </authorList>
    </citation>
    <scope>NUCLEOTIDE SEQUENCE [LARGE SCALE GENOMIC DNA]</scope>
    <source>
        <strain evidence="3">JCM 11590</strain>
    </source>
</reference>
<sequence length="92" mass="9809">MSRKMLENQIRTLDEQLAIELALLKLDGRERRAAVARIPPLVWVAVASVGGLLAGKIIGSKGPRLLLSQGGNLFRLGSMLMPGLAMASGKSE</sequence>
<comment type="caution">
    <text evidence="2">The sequence shown here is derived from an EMBL/GenBank/DDBJ whole genome shotgun (WGS) entry which is preliminary data.</text>
</comment>
<keyword evidence="1" id="KW-1133">Transmembrane helix</keyword>
<evidence type="ECO:0000256" key="1">
    <source>
        <dbReference type="SAM" id="Phobius"/>
    </source>
</evidence>
<keyword evidence="1" id="KW-0472">Membrane</keyword>
<evidence type="ECO:0008006" key="4">
    <source>
        <dbReference type="Google" id="ProtNLM"/>
    </source>
</evidence>
<dbReference type="EMBL" id="BMNN01000003">
    <property type="protein sequence ID" value="GGJ01727.1"/>
    <property type="molecule type" value="Genomic_DNA"/>
</dbReference>
<keyword evidence="3" id="KW-1185">Reference proteome</keyword>
<protein>
    <recommendedName>
        <fullName evidence="4">DUF3618 domain-containing protein</fullName>
    </recommendedName>
</protein>
<dbReference type="RefSeq" id="WP_188636304.1">
    <property type="nucleotide sequence ID" value="NZ_BMNN01000003.1"/>
</dbReference>
<evidence type="ECO:0000313" key="3">
    <source>
        <dbReference type="Proteomes" id="UP000633263"/>
    </source>
</evidence>
<organism evidence="2 3">
    <name type="scientific">Halopseudomonas pertucinogena</name>
    <dbReference type="NCBI Taxonomy" id="86175"/>
    <lineage>
        <taxon>Bacteria</taxon>
        <taxon>Pseudomonadati</taxon>
        <taxon>Pseudomonadota</taxon>
        <taxon>Gammaproteobacteria</taxon>
        <taxon>Pseudomonadales</taxon>
        <taxon>Pseudomonadaceae</taxon>
        <taxon>Halopseudomonas</taxon>
    </lineage>
</organism>
<evidence type="ECO:0000313" key="2">
    <source>
        <dbReference type="EMBL" id="GGJ01727.1"/>
    </source>
</evidence>
<proteinExistence type="predicted"/>
<dbReference type="Proteomes" id="UP000633263">
    <property type="component" value="Unassembled WGS sequence"/>
</dbReference>